<evidence type="ECO:0000313" key="3">
    <source>
        <dbReference type="Proteomes" id="UP000252731"/>
    </source>
</evidence>
<dbReference type="AlphaFoldDB" id="A0A366JNV9"/>
<dbReference type="EMBL" id="QNSF01000013">
    <property type="protein sequence ID" value="RBP88749.1"/>
    <property type="molecule type" value="Genomic_DNA"/>
</dbReference>
<name>A0A366JNV9_CYTFI</name>
<protein>
    <submittedName>
        <fullName evidence="2">Uncharacterized protein</fullName>
    </submittedName>
</protein>
<gene>
    <name evidence="2" type="ORF">DFO70_11373</name>
</gene>
<sequence>MEVIEVTLLFYKAMEAFKKDAERQKQEKQQTESSILQKKK</sequence>
<accession>A0A366JNV9</accession>
<comment type="caution">
    <text evidence="2">The sequence shown here is derived from an EMBL/GenBank/DDBJ whole genome shotgun (WGS) entry which is preliminary data.</text>
</comment>
<feature type="region of interest" description="Disordered" evidence="1">
    <location>
        <begin position="21"/>
        <end position="40"/>
    </location>
</feature>
<keyword evidence="3" id="KW-1185">Reference proteome</keyword>
<organism evidence="2 3">
    <name type="scientific">Cytobacillus firmus</name>
    <name type="common">Bacillus firmus</name>
    <dbReference type="NCBI Taxonomy" id="1399"/>
    <lineage>
        <taxon>Bacteria</taxon>
        <taxon>Bacillati</taxon>
        <taxon>Bacillota</taxon>
        <taxon>Bacilli</taxon>
        <taxon>Bacillales</taxon>
        <taxon>Bacillaceae</taxon>
        <taxon>Cytobacillus</taxon>
    </lineage>
</organism>
<feature type="compositionally biased region" description="Polar residues" evidence="1">
    <location>
        <begin position="31"/>
        <end position="40"/>
    </location>
</feature>
<evidence type="ECO:0000256" key="1">
    <source>
        <dbReference type="SAM" id="MobiDB-lite"/>
    </source>
</evidence>
<feature type="compositionally biased region" description="Basic and acidic residues" evidence="1">
    <location>
        <begin position="21"/>
        <end position="30"/>
    </location>
</feature>
<dbReference type="RefSeq" id="WP_258549834.1">
    <property type="nucleotide sequence ID" value="NZ_QNSF01000013.1"/>
</dbReference>
<reference evidence="2 3" key="1">
    <citation type="submission" date="2018-06" db="EMBL/GenBank/DDBJ databases">
        <title>Freshwater and sediment microbial communities from various areas in North America, analyzing microbe dynamics in response to fracking.</title>
        <authorList>
            <person name="Lamendella R."/>
        </authorList>
    </citation>
    <scope>NUCLEOTIDE SEQUENCE [LARGE SCALE GENOMIC DNA]</scope>
    <source>
        <strain evidence="2 3">14_TX</strain>
    </source>
</reference>
<proteinExistence type="predicted"/>
<dbReference type="Proteomes" id="UP000252731">
    <property type="component" value="Unassembled WGS sequence"/>
</dbReference>
<evidence type="ECO:0000313" key="2">
    <source>
        <dbReference type="EMBL" id="RBP88749.1"/>
    </source>
</evidence>